<organism evidence="1 2">
    <name type="scientific">Riccia fluitans</name>
    <dbReference type="NCBI Taxonomy" id="41844"/>
    <lineage>
        <taxon>Eukaryota</taxon>
        <taxon>Viridiplantae</taxon>
        <taxon>Streptophyta</taxon>
        <taxon>Embryophyta</taxon>
        <taxon>Marchantiophyta</taxon>
        <taxon>Marchantiopsida</taxon>
        <taxon>Marchantiidae</taxon>
        <taxon>Marchantiales</taxon>
        <taxon>Ricciaceae</taxon>
        <taxon>Riccia</taxon>
    </lineage>
</organism>
<comment type="caution">
    <text evidence="1">The sequence shown here is derived from an EMBL/GenBank/DDBJ whole genome shotgun (WGS) entry which is preliminary data.</text>
</comment>
<gene>
    <name evidence="1" type="ORF">R1flu_009429</name>
</gene>
<keyword evidence="2" id="KW-1185">Reference proteome</keyword>
<accession>A0ABD1Z533</accession>
<protein>
    <submittedName>
        <fullName evidence="1">Uncharacterized protein</fullName>
    </submittedName>
</protein>
<dbReference type="AlphaFoldDB" id="A0ABD1Z533"/>
<dbReference type="Proteomes" id="UP001605036">
    <property type="component" value="Unassembled WGS sequence"/>
</dbReference>
<evidence type="ECO:0000313" key="1">
    <source>
        <dbReference type="EMBL" id="KAL2641842.1"/>
    </source>
</evidence>
<evidence type="ECO:0000313" key="2">
    <source>
        <dbReference type="Proteomes" id="UP001605036"/>
    </source>
</evidence>
<name>A0ABD1Z533_9MARC</name>
<reference evidence="1 2" key="1">
    <citation type="submission" date="2024-09" db="EMBL/GenBank/DDBJ databases">
        <title>Chromosome-scale assembly of Riccia fluitans.</title>
        <authorList>
            <person name="Paukszto L."/>
            <person name="Sawicki J."/>
            <person name="Karawczyk K."/>
            <person name="Piernik-Szablinska J."/>
            <person name="Szczecinska M."/>
            <person name="Mazdziarz M."/>
        </authorList>
    </citation>
    <scope>NUCLEOTIDE SEQUENCE [LARGE SCALE GENOMIC DNA]</scope>
    <source>
        <strain evidence="1">Rf_01</strain>
        <tissue evidence="1">Aerial parts of the thallus</tissue>
    </source>
</reference>
<dbReference type="EMBL" id="JBHFFA010000002">
    <property type="protein sequence ID" value="KAL2641842.1"/>
    <property type="molecule type" value="Genomic_DNA"/>
</dbReference>
<sequence length="140" mass="16198">MGLTTVYTSNESIKGCIRQLMALGFLPVPRIREGLQAIIDSLSNAETNNNCEDWHNKFNRKVNRHHPDIRRLISALQSEQANSTRERLQILGDQEVQRRNREYDSLNRDLDRLKELYDIDLLSDLDYLTAVSYSLARHGA</sequence>
<proteinExistence type="predicted"/>